<dbReference type="InterPro" id="IPR008929">
    <property type="entry name" value="Chondroitin_lyas"/>
</dbReference>
<keyword evidence="4 7" id="KW-0456">Lyase</keyword>
<evidence type="ECO:0000259" key="5">
    <source>
        <dbReference type="Pfam" id="PF07940"/>
    </source>
</evidence>
<reference evidence="7 8" key="1">
    <citation type="submission" date="2024-06" db="EMBL/GenBank/DDBJ databases">
        <title>Pontibacter populi HYL7-15.</title>
        <authorList>
            <person name="Kim M.K."/>
        </authorList>
    </citation>
    <scope>NUCLEOTIDE SEQUENCE [LARGE SCALE GENOMIC DNA]</scope>
    <source>
        <strain evidence="7 8">HYL7-15</strain>
    </source>
</reference>
<dbReference type="EMBL" id="JBEOKT010000011">
    <property type="protein sequence ID" value="MER2998498.1"/>
    <property type="molecule type" value="Genomic_DNA"/>
</dbReference>
<comment type="caution">
    <text evidence="7">The sequence shown here is derived from an EMBL/GenBank/DDBJ whole genome shotgun (WGS) entry which is preliminary data.</text>
</comment>
<dbReference type="Pfam" id="PF16889">
    <property type="entry name" value="Hepar_II_III_N"/>
    <property type="match status" value="1"/>
</dbReference>
<evidence type="ECO:0000259" key="6">
    <source>
        <dbReference type="Pfam" id="PF16889"/>
    </source>
</evidence>
<proteinExistence type="predicted"/>
<dbReference type="InterPro" id="IPR012480">
    <property type="entry name" value="Hepar_II_III_C"/>
</dbReference>
<dbReference type="Gene3D" id="2.70.98.70">
    <property type="match status" value="1"/>
</dbReference>
<gene>
    <name evidence="7" type="ORF">ABS362_13155</name>
</gene>
<sequence length="526" mass="60250">MGKVSLLFNTVKHLKVKQIIYQVAYRVFKIKPLAAYKSSLPIKQPQFLSFSDFLPDATYATENGEFLFLNQKVSFKEKIDWDYMGNGKLWNYNLHYANYLLQEGIPLATKLTWLSDLHNALYSSNKGLEPYPVSLRIMNTIRLISRHKLNVTDILDALAAEVNFLSGRVEYHLLGNHVLENGFALLMGGAFFQKENWIERGHEILKKELKEQILSDGAHFELSPMYHQIILYRVLELIDWYSNWTGGNRNQLNFYRATASNMLSWLDQMTFRNGDIPHFNDSANGITYTSSELSAYAGHLNIKPEQHLSLDESGYRKFSTDKYECVVDVAAVGPTYQPGHAHSDALAFILYVHDTPLLVERGTSTYQPDKQRAFERSTAAHNTVTLNNHNQSEVWGGFRVGDRAVVNVLTDEDSRLEAEHDGYMKFGVICKRSFIFEKNKLTIKDSFRGKLGAADSLFAYFHLHPEVNFVKEDDTTYYANGTEMKFSGATDLSIDKYEFSEGFNKRREGQVICVKFLNTLETIISF</sequence>
<name>A0ABV1RVS2_9BACT</name>
<dbReference type="SUPFAM" id="SSF48230">
    <property type="entry name" value="Chondroitin AC/alginate lyase"/>
    <property type="match status" value="1"/>
</dbReference>
<accession>A0ABV1RVS2</accession>
<evidence type="ECO:0000313" key="7">
    <source>
        <dbReference type="EMBL" id="MER2998498.1"/>
    </source>
</evidence>
<keyword evidence="2" id="KW-0732">Signal</keyword>
<protein>
    <submittedName>
        <fullName evidence="7">Alginate lyase family protein</fullName>
    </submittedName>
</protein>
<dbReference type="RefSeq" id="WP_350412961.1">
    <property type="nucleotide sequence ID" value="NZ_JBEOKT010000011.1"/>
</dbReference>
<keyword evidence="8" id="KW-1185">Reference proteome</keyword>
<dbReference type="Gene3D" id="1.50.10.100">
    <property type="entry name" value="Chondroitin AC/alginate lyase"/>
    <property type="match status" value="1"/>
</dbReference>
<evidence type="ECO:0000256" key="1">
    <source>
        <dbReference type="ARBA" id="ARBA00004418"/>
    </source>
</evidence>
<organism evidence="7 8">
    <name type="scientific">Pontibacter populi</name>
    <dbReference type="NCBI Taxonomy" id="890055"/>
    <lineage>
        <taxon>Bacteria</taxon>
        <taxon>Pseudomonadati</taxon>
        <taxon>Bacteroidota</taxon>
        <taxon>Cytophagia</taxon>
        <taxon>Cytophagales</taxon>
        <taxon>Hymenobacteraceae</taxon>
        <taxon>Pontibacter</taxon>
    </lineage>
</organism>
<evidence type="ECO:0000313" key="8">
    <source>
        <dbReference type="Proteomes" id="UP001476807"/>
    </source>
</evidence>
<evidence type="ECO:0000256" key="2">
    <source>
        <dbReference type="ARBA" id="ARBA00022729"/>
    </source>
</evidence>
<evidence type="ECO:0000256" key="4">
    <source>
        <dbReference type="ARBA" id="ARBA00023239"/>
    </source>
</evidence>
<dbReference type="Pfam" id="PF07940">
    <property type="entry name" value="Hepar_II_III_C"/>
    <property type="match status" value="1"/>
</dbReference>
<dbReference type="PANTHER" id="PTHR39210:SF1">
    <property type="entry name" value="HEPARIN-SULFATE LYASE"/>
    <property type="match status" value="1"/>
</dbReference>
<evidence type="ECO:0000256" key="3">
    <source>
        <dbReference type="ARBA" id="ARBA00022764"/>
    </source>
</evidence>
<comment type="subcellular location">
    <subcellularLocation>
        <location evidence="1">Periplasm</location>
    </subcellularLocation>
</comment>
<keyword evidence="3" id="KW-0574">Periplasm</keyword>
<dbReference type="InterPro" id="IPR031680">
    <property type="entry name" value="Hepar_II_III_N"/>
</dbReference>
<feature type="domain" description="Heparinase II/III-like C-terminal" evidence="5">
    <location>
        <begin position="305"/>
        <end position="516"/>
    </location>
</feature>
<dbReference type="PANTHER" id="PTHR39210">
    <property type="entry name" value="HEPARIN-SULFATE LYASE"/>
    <property type="match status" value="1"/>
</dbReference>
<dbReference type="GO" id="GO:0016829">
    <property type="term" value="F:lyase activity"/>
    <property type="evidence" value="ECO:0007669"/>
    <property type="project" value="UniProtKB-KW"/>
</dbReference>
<feature type="domain" description="Heparin-sulfate lyase N-terminal" evidence="6">
    <location>
        <begin position="163"/>
        <end position="285"/>
    </location>
</feature>
<dbReference type="Proteomes" id="UP001476807">
    <property type="component" value="Unassembled WGS sequence"/>
</dbReference>